<organism evidence="8 9">
    <name type="scientific">Jejudonia soesokkakensis</name>
    <dbReference type="NCBI Taxonomy" id="1323432"/>
    <lineage>
        <taxon>Bacteria</taxon>
        <taxon>Pseudomonadati</taxon>
        <taxon>Bacteroidota</taxon>
        <taxon>Flavobacteriia</taxon>
        <taxon>Flavobacteriales</taxon>
        <taxon>Flavobacteriaceae</taxon>
        <taxon>Jejudonia</taxon>
    </lineage>
</organism>
<comment type="caution">
    <text evidence="8">The sequence shown here is derived from an EMBL/GenBank/DDBJ whole genome shotgun (WGS) entry which is preliminary data.</text>
</comment>
<feature type="domain" description="Nudix hydrolase" evidence="7">
    <location>
        <begin position="46"/>
        <end position="183"/>
    </location>
</feature>
<evidence type="ECO:0000256" key="3">
    <source>
        <dbReference type="ARBA" id="ARBA00022723"/>
    </source>
</evidence>
<evidence type="ECO:0000256" key="4">
    <source>
        <dbReference type="ARBA" id="ARBA00022801"/>
    </source>
</evidence>
<proteinExistence type="predicted"/>
<evidence type="ECO:0000256" key="2">
    <source>
        <dbReference type="ARBA" id="ARBA00001946"/>
    </source>
</evidence>
<dbReference type="CDD" id="cd03426">
    <property type="entry name" value="NUDIX_CoAse_Nudt7"/>
    <property type="match status" value="1"/>
</dbReference>
<keyword evidence="3" id="KW-0479">Metal-binding</keyword>
<dbReference type="GO" id="GO:0035539">
    <property type="term" value="F:8-oxo-7,8-dihydrodeoxyguanosine triphosphate pyrophosphatase activity"/>
    <property type="evidence" value="ECO:0007669"/>
    <property type="project" value="UniProtKB-EC"/>
</dbReference>
<evidence type="ECO:0000256" key="6">
    <source>
        <dbReference type="ARBA" id="ARBA00023211"/>
    </source>
</evidence>
<dbReference type="EC" id="3.6.1.55" evidence="8"/>
<comment type="cofactor">
    <cofactor evidence="1">
        <name>Mn(2+)</name>
        <dbReference type="ChEBI" id="CHEBI:29035"/>
    </cofactor>
</comment>
<keyword evidence="6" id="KW-0464">Manganese</keyword>
<dbReference type="RefSeq" id="WP_380217405.1">
    <property type="nucleotide sequence ID" value="NZ_JBHTBN010000003.1"/>
</dbReference>
<dbReference type="SUPFAM" id="SSF55811">
    <property type="entry name" value="Nudix"/>
    <property type="match status" value="1"/>
</dbReference>
<keyword evidence="9" id="KW-1185">Reference proteome</keyword>
<dbReference type="InterPro" id="IPR015797">
    <property type="entry name" value="NUDIX_hydrolase-like_dom_sf"/>
</dbReference>
<dbReference type="PANTHER" id="PTHR12992">
    <property type="entry name" value="NUDIX HYDROLASE"/>
    <property type="match status" value="1"/>
</dbReference>
<gene>
    <name evidence="8" type="ORF">ACFQO1_07665</name>
</gene>
<dbReference type="EMBL" id="JBHTBN010000003">
    <property type="protein sequence ID" value="MFC7357560.1"/>
    <property type="molecule type" value="Genomic_DNA"/>
</dbReference>
<evidence type="ECO:0000256" key="5">
    <source>
        <dbReference type="ARBA" id="ARBA00022842"/>
    </source>
</evidence>
<sequence>MDFSEFKKQIVKITKMELPGEALHLKMAPIERLLELKQQARDKKTGRKAGVMILFYPSDRDETHLILILRKTYKGVHSAQVGFPGGKVEPEDENIQQTALRETHEEVGVAPDEVLVLKELTEIYIPPSNFFVQPFLGITEQTPKFIPQEDEVEGLIEVPLSHFMDDSVLVTKTLTTSYATDIEVPAYLLNDHVVWGATAMMLSEVRQILQELLREG</sequence>
<evidence type="ECO:0000256" key="1">
    <source>
        <dbReference type="ARBA" id="ARBA00001936"/>
    </source>
</evidence>
<accession>A0ABW2MUM2</accession>
<evidence type="ECO:0000313" key="8">
    <source>
        <dbReference type="EMBL" id="MFC7357560.1"/>
    </source>
</evidence>
<protein>
    <submittedName>
        <fullName evidence="8">NUDIX hydrolase</fullName>
        <ecNumber evidence="8">3.6.1.55</ecNumber>
    </submittedName>
</protein>
<dbReference type="Pfam" id="PF00293">
    <property type="entry name" value="NUDIX"/>
    <property type="match status" value="1"/>
</dbReference>
<dbReference type="Gene3D" id="3.90.79.10">
    <property type="entry name" value="Nucleoside Triphosphate Pyrophosphohydrolase"/>
    <property type="match status" value="1"/>
</dbReference>
<dbReference type="PROSITE" id="PS51462">
    <property type="entry name" value="NUDIX"/>
    <property type="match status" value="1"/>
</dbReference>
<dbReference type="InterPro" id="IPR000086">
    <property type="entry name" value="NUDIX_hydrolase_dom"/>
</dbReference>
<reference evidence="9" key="1">
    <citation type="journal article" date="2019" name="Int. J. Syst. Evol. Microbiol.">
        <title>The Global Catalogue of Microorganisms (GCM) 10K type strain sequencing project: providing services to taxonomists for standard genome sequencing and annotation.</title>
        <authorList>
            <consortium name="The Broad Institute Genomics Platform"/>
            <consortium name="The Broad Institute Genome Sequencing Center for Infectious Disease"/>
            <person name="Wu L."/>
            <person name="Ma J."/>
        </authorList>
    </citation>
    <scope>NUCLEOTIDE SEQUENCE [LARGE SCALE GENOMIC DNA]</scope>
    <source>
        <strain evidence="9">CGMCC 1.16306</strain>
    </source>
</reference>
<dbReference type="PANTHER" id="PTHR12992:SF11">
    <property type="entry name" value="MITOCHONDRIAL COENZYME A DIPHOSPHATASE NUDT8"/>
    <property type="match status" value="1"/>
</dbReference>
<keyword evidence="5" id="KW-0460">Magnesium</keyword>
<name>A0ABW2MUM2_9FLAO</name>
<dbReference type="Proteomes" id="UP001596415">
    <property type="component" value="Unassembled WGS sequence"/>
</dbReference>
<comment type="cofactor">
    <cofactor evidence="2">
        <name>Mg(2+)</name>
        <dbReference type="ChEBI" id="CHEBI:18420"/>
    </cofactor>
</comment>
<evidence type="ECO:0000313" key="9">
    <source>
        <dbReference type="Proteomes" id="UP001596415"/>
    </source>
</evidence>
<keyword evidence="4 8" id="KW-0378">Hydrolase</keyword>
<evidence type="ECO:0000259" key="7">
    <source>
        <dbReference type="PROSITE" id="PS51462"/>
    </source>
</evidence>
<dbReference type="InterPro" id="IPR045121">
    <property type="entry name" value="CoAse"/>
</dbReference>